<dbReference type="InterPro" id="IPR000863">
    <property type="entry name" value="Sulfotransferase_dom"/>
</dbReference>
<dbReference type="EMBL" id="CALNXI010000607">
    <property type="protein sequence ID" value="CAH3030036.1"/>
    <property type="molecule type" value="Genomic_DNA"/>
</dbReference>
<reference evidence="2 3" key="1">
    <citation type="submission" date="2022-05" db="EMBL/GenBank/DDBJ databases">
        <authorList>
            <consortium name="Genoscope - CEA"/>
            <person name="William W."/>
        </authorList>
    </citation>
    <scope>NUCLEOTIDE SEQUENCE [LARGE SCALE GENOMIC DNA]</scope>
</reference>
<name>A0ABN8MP22_9CNID</name>
<organism evidence="2 3">
    <name type="scientific">Porites evermanni</name>
    <dbReference type="NCBI Taxonomy" id="104178"/>
    <lineage>
        <taxon>Eukaryota</taxon>
        <taxon>Metazoa</taxon>
        <taxon>Cnidaria</taxon>
        <taxon>Anthozoa</taxon>
        <taxon>Hexacorallia</taxon>
        <taxon>Scleractinia</taxon>
        <taxon>Fungiina</taxon>
        <taxon>Poritidae</taxon>
        <taxon>Porites</taxon>
    </lineage>
</organism>
<sequence>RKNLIIISPGRGGSSFLGSLFNENPHVMYSFEPFFAITGKIFHVDLVKGDKEPKNYTQAFLRVIDGFLKCDFTNFSKTIISALLRDRWHLLHSKALSNTNLARFSRTLLTSSCENHNYTVIKILSSRVPNKTIETLRGLFQEQSHYDVKVVHLVRDPRAVVNSRVNLKWMKDHLHPSFSDNVRRICNPILQNIRFGLLSPPPWLKNRFLIIRYEDLVENTVNITRELYRFAGFDWSASIDKWISKQAYNSKQGTEYSVFRNATAAIHGWKNAPMPFIKANDNLSLVVFFYLSLLLHTSLFALAPQITPSSFISLLMCTRISLLLVSFYNKVGTKSLTPLLTIFFQRTNSTMERATPLPQKPFSTRKNLIIISPGRGGSSFLGSLFNENPHVMYSFEPFFAITEKIFHVDLVKGDKEPKNYTQAFLRVIDGFLKCDFTNFSKTIISALLRYRWHLLHSKALSNTNLARFSRTLLTSSCENHNYTVIKILSSRVPNKTIETFKELFQEQSHYDVKLVHLVRDPRAVVNSRRNLKWMKDHLHPSFSDNVRRICNPILQNIRFGLLSPPPWLKNRFKIIRYEDLVGNTVIIARELYRFAGFDWSTSIDEWISQLANNSKQGTEYSVFRNATAAIHGWKNAPKPFIKAVEDECRDLMDFLGYEKYTY</sequence>
<dbReference type="Gene3D" id="3.40.50.300">
    <property type="entry name" value="P-loop containing nucleotide triphosphate hydrolases"/>
    <property type="match status" value="2"/>
</dbReference>
<keyword evidence="3" id="KW-1185">Reference proteome</keyword>
<feature type="domain" description="Sulfotransferase" evidence="1">
    <location>
        <begin position="3"/>
        <end position="255"/>
    </location>
</feature>
<accession>A0ABN8MP22</accession>
<proteinExistence type="predicted"/>
<evidence type="ECO:0000313" key="2">
    <source>
        <dbReference type="EMBL" id="CAH3030036.1"/>
    </source>
</evidence>
<dbReference type="PANTHER" id="PTHR10704">
    <property type="entry name" value="CARBOHYDRATE SULFOTRANSFERASE"/>
    <property type="match status" value="1"/>
</dbReference>
<dbReference type="Pfam" id="PF13469">
    <property type="entry name" value="Sulfotransfer_3"/>
    <property type="match status" value="1"/>
</dbReference>
<comment type="caution">
    <text evidence="2">The sequence shown here is derived from an EMBL/GenBank/DDBJ whole genome shotgun (WGS) entry which is preliminary data.</text>
</comment>
<dbReference type="PANTHER" id="PTHR10704:SF44">
    <property type="entry name" value="LD35051P-RELATED"/>
    <property type="match status" value="1"/>
</dbReference>
<dbReference type="InterPro" id="IPR051135">
    <property type="entry name" value="Gal/GlcNAc/GalNAc_ST"/>
</dbReference>
<evidence type="ECO:0000313" key="3">
    <source>
        <dbReference type="Proteomes" id="UP001159427"/>
    </source>
</evidence>
<protein>
    <recommendedName>
        <fullName evidence="1">Sulfotransferase domain-containing protein</fullName>
    </recommendedName>
</protein>
<gene>
    <name evidence="2" type="ORF">PEVE_00037261</name>
</gene>
<dbReference type="SUPFAM" id="SSF52540">
    <property type="entry name" value="P-loop containing nucleoside triphosphate hydrolases"/>
    <property type="match status" value="2"/>
</dbReference>
<evidence type="ECO:0000259" key="1">
    <source>
        <dbReference type="Pfam" id="PF00685"/>
    </source>
</evidence>
<dbReference type="Proteomes" id="UP001159427">
    <property type="component" value="Unassembled WGS sequence"/>
</dbReference>
<dbReference type="Pfam" id="PF00685">
    <property type="entry name" value="Sulfotransfer_1"/>
    <property type="match status" value="1"/>
</dbReference>
<dbReference type="InterPro" id="IPR027417">
    <property type="entry name" value="P-loop_NTPase"/>
</dbReference>
<feature type="non-terminal residue" evidence="2">
    <location>
        <position position="1"/>
    </location>
</feature>